<dbReference type="Gramene" id="KCW45087">
    <property type="protein sequence ID" value="KCW45087"/>
    <property type="gene ID" value="EUGRSUZ_L01308"/>
</dbReference>
<dbReference type="AlphaFoldDB" id="A0A058ZTH2"/>
<reference evidence="3" key="1">
    <citation type="submission" date="2013-07" db="EMBL/GenBank/DDBJ databases">
        <title>The genome of Eucalyptus grandis.</title>
        <authorList>
            <person name="Schmutz J."/>
            <person name="Hayes R."/>
            <person name="Myburg A."/>
            <person name="Tuskan G."/>
            <person name="Grattapaglia D."/>
            <person name="Rokhsar D.S."/>
        </authorList>
    </citation>
    <scope>NUCLEOTIDE SEQUENCE</scope>
    <source>
        <tissue evidence="3">Leaf extractions</tissue>
    </source>
</reference>
<keyword evidence="1" id="KW-0812">Transmembrane</keyword>
<reference evidence="2" key="2">
    <citation type="journal article" date="2014" name="Nature">
        <title>The genome of Eucalyptus grandis.</title>
        <authorList>
            <person name="Myburg A.A."/>
            <person name="Grattapaglia D."/>
            <person name="Tuskan G.A."/>
            <person name="Hellsten U."/>
            <person name="Hayes R.D."/>
            <person name="Grimwood J."/>
            <person name="Jenkins J."/>
            <person name="Lindquist E."/>
            <person name="Tice H."/>
            <person name="Bauer D."/>
            <person name="Goodstein D.M."/>
            <person name="Dubchak I."/>
            <person name="Poliakov A."/>
            <person name="Mizrachi E."/>
            <person name="Kullan A.R."/>
            <person name="Hussey S.G."/>
            <person name="Pinard D."/>
            <person name="van der Merwe K."/>
            <person name="Singh P."/>
            <person name="van Jaarsveld I."/>
            <person name="Silva-Junior O.B."/>
            <person name="Togawa R.C."/>
            <person name="Pappas M.R."/>
            <person name="Faria D.A."/>
            <person name="Sansaloni C.P."/>
            <person name="Petroli C.D."/>
            <person name="Yang X."/>
            <person name="Ranjan P."/>
            <person name="Tschaplinski T.J."/>
            <person name="Ye C.Y."/>
            <person name="Li T."/>
            <person name="Sterck L."/>
            <person name="Vanneste K."/>
            <person name="Murat F."/>
            <person name="Soler M."/>
            <person name="Clemente H.S."/>
            <person name="Saidi N."/>
            <person name="Cassan-Wang H."/>
            <person name="Dunand C."/>
            <person name="Hefer C.A."/>
            <person name="Bornberg-Bauer E."/>
            <person name="Kersting A.R."/>
            <person name="Vining K."/>
            <person name="Amarasinghe V."/>
            <person name="Ranik M."/>
            <person name="Naithani S."/>
            <person name="Elser J."/>
            <person name="Boyd A.E."/>
            <person name="Liston A."/>
            <person name="Spatafora J.W."/>
            <person name="Dharmwardhana P."/>
            <person name="Raja R."/>
            <person name="Sullivan C."/>
            <person name="Romanel E."/>
            <person name="Alves-Ferreira M."/>
            <person name="Kulheim C."/>
            <person name="Foley W."/>
            <person name="Carocha V."/>
            <person name="Paiva J."/>
            <person name="Kudrna D."/>
            <person name="Brommonschenkel S.H."/>
            <person name="Pasquali G."/>
            <person name="Byrne M."/>
            <person name="Rigault P."/>
            <person name="Tibbits J."/>
            <person name="Spokevicius A."/>
            <person name="Jones R.C."/>
            <person name="Steane D.A."/>
            <person name="Vaillancourt R.E."/>
            <person name="Potts B.M."/>
            <person name="Joubert F."/>
            <person name="Barry K."/>
            <person name="Pappas G.J."/>
            <person name="Strauss S.H."/>
            <person name="Jaiswal P."/>
            <person name="Grima-Pettenati J."/>
            <person name="Salse J."/>
            <person name="Van de Peer Y."/>
            <person name="Rokhsar D.S."/>
            <person name="Schmutz J."/>
        </authorList>
    </citation>
    <scope>NUCLEOTIDE SEQUENCE</scope>
    <source>
        <tissue evidence="2">Leaf extractions</tissue>
    </source>
</reference>
<evidence type="ECO:0000313" key="4">
    <source>
        <dbReference type="Proteomes" id="UP000030711"/>
    </source>
</evidence>
<dbReference type="Proteomes" id="UP000030711">
    <property type="component" value="Unassembled WGS sequence"/>
</dbReference>
<protein>
    <submittedName>
        <fullName evidence="3">Uncharacterized protein</fullName>
    </submittedName>
</protein>
<dbReference type="EMBL" id="KK198925">
    <property type="protein sequence ID" value="KCW45087.1"/>
    <property type="molecule type" value="Genomic_DNA"/>
</dbReference>
<sequence>MDIIIELYIGSMLMIYLIKSIVSTIKDFFFFCVTTSSTNLSIDQFFFFSFLIFFLLSIGIKQMASFAFKYFHYNLDVSSVGE</sequence>
<keyword evidence="1" id="KW-1133">Transmembrane helix</keyword>
<dbReference type="InParanoid" id="A0A058ZTH2"/>
<feature type="transmembrane region" description="Helical" evidence="1">
    <location>
        <begin position="7"/>
        <end position="25"/>
    </location>
</feature>
<accession>A0A058ZTH2</accession>
<keyword evidence="4" id="KW-1185">Reference proteome</keyword>
<dbReference type="EMBL" id="MU848409">
    <property type="protein sequence ID" value="KAK2632627.1"/>
    <property type="molecule type" value="Genomic_DNA"/>
</dbReference>
<feature type="transmembrane region" description="Helical" evidence="1">
    <location>
        <begin position="45"/>
        <end position="64"/>
    </location>
</feature>
<reference evidence="2" key="4">
    <citation type="submission" date="2023-07" db="EMBL/GenBank/DDBJ databases">
        <authorList>
            <person name="Myburg A.A."/>
            <person name="Grattapaglia D."/>
            <person name="Tuskan G.A."/>
            <person name="Hellsten U."/>
            <person name="Hayes R.D."/>
            <person name="Grimwood J."/>
            <person name="Jenkins J."/>
            <person name="Lindquist E."/>
            <person name="Tice H."/>
            <person name="Bauer D."/>
            <person name="Goodstein D.M."/>
            <person name="Dubchak I."/>
            <person name="Poliakov A."/>
            <person name="Mizrachi E."/>
            <person name="Kullan A.R."/>
            <person name="Hussey S.G."/>
            <person name="Pinard D."/>
            <person name="Van D.M."/>
            <person name="Singh P."/>
            <person name="Van J.I."/>
            <person name="Silva-Junior O.B."/>
            <person name="Togawa R.C."/>
            <person name="Pappas M.R."/>
            <person name="Faria D.A."/>
            <person name="Sansaloni C.P."/>
            <person name="Petroli C.D."/>
            <person name="Yang X."/>
            <person name="Ranjan P."/>
            <person name="Tschaplinski T.J."/>
            <person name="Ye C.Y."/>
            <person name="Li T."/>
            <person name="Sterck L."/>
            <person name="Vanneste K."/>
            <person name="Murat F."/>
            <person name="Soler M."/>
            <person name="Clemente H.S."/>
            <person name="Saidi N."/>
            <person name="Cassan-Wang H."/>
            <person name="Dunand C."/>
            <person name="Hefer C.A."/>
            <person name="Bornberg-Bauer E."/>
            <person name="Kersting A.R."/>
            <person name="Vining K."/>
            <person name="Amarasinghe V."/>
            <person name="Ranik M."/>
            <person name="Naithani S."/>
            <person name="Elser J."/>
            <person name="Boyd A.E."/>
            <person name="Liston A."/>
            <person name="Spatafora J.W."/>
            <person name="Dharmwardhana P."/>
            <person name="Raja R."/>
            <person name="Sullivan C."/>
            <person name="Romanel E."/>
            <person name="Alves-Ferreira M."/>
            <person name="Kulheim C."/>
            <person name="Foley W."/>
            <person name="Carocha V."/>
            <person name="Paiva J."/>
            <person name="Kudrna D."/>
            <person name="Brommonschenkel S.H."/>
            <person name="Pasquali G."/>
            <person name="Byrne M."/>
            <person name="Rigault P."/>
            <person name="Tibbits J."/>
            <person name="Spokevicius A."/>
            <person name="Jones R.C."/>
            <person name="Steane D.A."/>
            <person name="Vaillancourt R.E."/>
            <person name="Potts B.M."/>
            <person name="Joubert F."/>
            <person name="Barry K."/>
            <person name="Pappas G.J."/>
            <person name="Strauss S.H."/>
            <person name="Jaiswal P."/>
            <person name="Grima-Pettenati J."/>
            <person name="Salse J."/>
            <person name="Van D.P."/>
            <person name="Rokhsar D.S."/>
            <person name="Schmutz J."/>
        </authorList>
    </citation>
    <scope>NUCLEOTIDE SEQUENCE</scope>
    <source>
        <tissue evidence="2">Leaf extractions</tissue>
    </source>
</reference>
<name>A0A058ZTH2_EUCGR</name>
<reference evidence="2" key="3">
    <citation type="submission" date="2023-04" db="EMBL/GenBank/DDBJ databases">
        <title>WGS assembly of Eucalyptus grandis.</title>
        <authorList>
            <person name="Myburg A."/>
            <person name="Grattapaglia D."/>
            <person name="Tuskan G."/>
            <person name="Hellsten U."/>
            <person name="Hayes R."/>
            <person name="Grimwood J."/>
            <person name="Jenkins J."/>
            <person name="Lindquist E."/>
            <person name="Tice H."/>
            <person name="Bauer D."/>
            <person name="Goodstein D."/>
            <person name="Dubchak I."/>
            <person name="Poliakov A."/>
            <person name="Mizrachi E."/>
            <person name="Kullan A."/>
            <person name="Hussey S."/>
            <person name="Pinard D."/>
            <person name="Van D."/>
            <person name="Singh P."/>
            <person name="Van J."/>
            <person name="Silva-Junior O."/>
            <person name="Togawa R."/>
            <person name="Pappas M."/>
            <person name="Faria D."/>
            <person name="Sansaloni C."/>
            <person name="Petroli C."/>
            <person name="Yang X."/>
            <person name="Ranjan P."/>
            <person name="Tschaplinski T."/>
            <person name="Ye C."/>
            <person name="Li T."/>
            <person name="Sterck L."/>
            <person name="Vanneste K."/>
            <person name="Murat F."/>
            <person name="Soler M."/>
            <person name="Clemente H."/>
            <person name="Saidi N."/>
            <person name="Cassan-Wang H."/>
            <person name="Dunand C."/>
            <person name="Hefer C."/>
            <person name="Bornberg-Bauer E."/>
            <person name="Kersting A."/>
            <person name="Vining K."/>
            <person name="Amarasinghe V."/>
            <person name="Ranik M."/>
            <person name="Naithani S."/>
            <person name="Elser J."/>
            <person name="Boyd A."/>
            <person name="Liston A."/>
            <person name="Spatafora J."/>
            <person name="Dharmwardhana P."/>
            <person name="Raja R."/>
            <person name="Sullivan C."/>
            <person name="Romanel E."/>
            <person name="Alves-Ferreira M."/>
            <person name="Kulheim C."/>
            <person name="Foley W."/>
            <person name="Carocha V."/>
            <person name="Paiva J."/>
            <person name="Kudrna D."/>
            <person name="Brommonschenkel S."/>
            <person name="Pasquali G."/>
            <person name="Byrne M."/>
            <person name="Rigault P."/>
            <person name="Tibbits J."/>
            <person name="Spokevicius A."/>
            <person name="Jones R."/>
            <person name="Steane D."/>
            <person name="Vaillancourt R."/>
            <person name="Potts B."/>
            <person name="Joubert F."/>
            <person name="Barry K."/>
            <person name="Pappas G."/>
            <person name="Strauss S."/>
            <person name="Jaiswal P."/>
            <person name="Grima-Pettenati J."/>
            <person name="Salse J."/>
            <person name="Van D."/>
            <person name="Rokhsar D."/>
            <person name="Schmutz J."/>
        </authorList>
    </citation>
    <scope>NUCLEOTIDE SEQUENCE</scope>
    <source>
        <tissue evidence="2">Leaf extractions</tissue>
    </source>
</reference>
<organism evidence="3">
    <name type="scientific">Eucalyptus grandis</name>
    <name type="common">Flooded gum</name>
    <dbReference type="NCBI Taxonomy" id="71139"/>
    <lineage>
        <taxon>Eukaryota</taxon>
        <taxon>Viridiplantae</taxon>
        <taxon>Streptophyta</taxon>
        <taxon>Embryophyta</taxon>
        <taxon>Tracheophyta</taxon>
        <taxon>Spermatophyta</taxon>
        <taxon>Magnoliopsida</taxon>
        <taxon>eudicotyledons</taxon>
        <taxon>Gunneridae</taxon>
        <taxon>Pentapetalae</taxon>
        <taxon>rosids</taxon>
        <taxon>malvids</taxon>
        <taxon>Myrtales</taxon>
        <taxon>Myrtaceae</taxon>
        <taxon>Myrtoideae</taxon>
        <taxon>Eucalypteae</taxon>
        <taxon>Eucalyptus</taxon>
    </lineage>
</organism>
<gene>
    <name evidence="3" type="ORF">EUGRSUZ_L01308</name>
</gene>
<evidence type="ECO:0000313" key="3">
    <source>
        <dbReference type="EMBL" id="KCW45087.1"/>
    </source>
</evidence>
<evidence type="ECO:0000313" key="2">
    <source>
        <dbReference type="EMBL" id="KAK2632627.1"/>
    </source>
</evidence>
<proteinExistence type="predicted"/>
<evidence type="ECO:0000256" key="1">
    <source>
        <dbReference type="SAM" id="Phobius"/>
    </source>
</evidence>
<keyword evidence="1" id="KW-0472">Membrane</keyword>